<evidence type="ECO:0008006" key="8">
    <source>
        <dbReference type="Google" id="ProtNLM"/>
    </source>
</evidence>
<evidence type="ECO:0000256" key="1">
    <source>
        <dbReference type="SAM" id="MobiDB-lite"/>
    </source>
</evidence>
<evidence type="ECO:0000259" key="5">
    <source>
        <dbReference type="Pfam" id="PF11797"/>
    </source>
</evidence>
<keyword evidence="2" id="KW-0472">Membrane</keyword>
<feature type="compositionally biased region" description="Low complexity" evidence="1">
    <location>
        <begin position="420"/>
        <end position="444"/>
    </location>
</feature>
<feature type="compositionally biased region" description="Polar residues" evidence="1">
    <location>
        <begin position="403"/>
        <end position="419"/>
    </location>
</feature>
<feature type="compositionally biased region" description="Low complexity" evidence="1">
    <location>
        <begin position="456"/>
        <end position="481"/>
    </location>
</feature>
<gene>
    <name evidence="6" type="ORF">XA3_03290</name>
</gene>
<keyword evidence="7" id="KW-1185">Reference proteome</keyword>
<dbReference type="Pfam" id="PF11797">
    <property type="entry name" value="WxLIP_HBD"/>
    <property type="match status" value="1"/>
</dbReference>
<feature type="signal peptide" evidence="3">
    <location>
        <begin position="1"/>
        <end position="26"/>
    </location>
</feature>
<dbReference type="RefSeq" id="WP_317635822.1">
    <property type="nucleotide sequence ID" value="NZ_AP026802.1"/>
</dbReference>
<dbReference type="InterPro" id="IPR010317">
    <property type="entry name" value="WxLIP_PGBD"/>
</dbReference>
<dbReference type="Proteomes" id="UP001321861">
    <property type="component" value="Chromosome"/>
</dbReference>
<evidence type="ECO:0000256" key="3">
    <source>
        <dbReference type="SAM" id="SignalP"/>
    </source>
</evidence>
<organism evidence="6 7">
    <name type="scientific">Xylocopilactobacillus apicola</name>
    <dbReference type="NCBI Taxonomy" id="2932184"/>
    <lineage>
        <taxon>Bacteria</taxon>
        <taxon>Bacillati</taxon>
        <taxon>Bacillota</taxon>
        <taxon>Bacilli</taxon>
        <taxon>Lactobacillales</taxon>
        <taxon>Lactobacillaceae</taxon>
        <taxon>Xylocopilactobacillus</taxon>
    </lineage>
</organism>
<feature type="domain" description="WxL Interacting Protein host binding" evidence="5">
    <location>
        <begin position="159"/>
        <end position="290"/>
    </location>
</feature>
<feature type="compositionally biased region" description="Low complexity" evidence="1">
    <location>
        <begin position="379"/>
        <end position="402"/>
    </location>
</feature>
<dbReference type="EMBL" id="AP026802">
    <property type="protein sequence ID" value="BDR57888.1"/>
    <property type="molecule type" value="Genomic_DNA"/>
</dbReference>
<feature type="transmembrane region" description="Helical" evidence="2">
    <location>
        <begin position="301"/>
        <end position="322"/>
    </location>
</feature>
<protein>
    <recommendedName>
        <fullName evidence="8">Cell surface protein</fullName>
    </recommendedName>
</protein>
<feature type="region of interest" description="Disordered" evidence="1">
    <location>
        <begin position="347"/>
        <end position="557"/>
    </location>
</feature>
<feature type="domain" description="WxL Interacting Protein peptidoglycan binding" evidence="4">
    <location>
        <begin position="36"/>
        <end position="143"/>
    </location>
</feature>
<evidence type="ECO:0000313" key="6">
    <source>
        <dbReference type="EMBL" id="BDR57888.1"/>
    </source>
</evidence>
<keyword evidence="2" id="KW-0812">Transmembrane</keyword>
<feature type="compositionally biased region" description="Basic and acidic residues" evidence="1">
    <location>
        <begin position="347"/>
        <end position="359"/>
    </location>
</feature>
<dbReference type="InterPro" id="IPR021759">
    <property type="entry name" value="WxLIP_HBD"/>
</dbReference>
<sequence length="557" mass="61429">MKKVKIFPLLLMMIIAFGLNIRSVSADITNVSVTPQIDSGDTDKFEMVVKSGEKRSLTIAFTNFGSSVERLAIQPTNAQTDATGNFVYNQVVKKGTAGLQQAFADMTSKKTITLQPQESKTETLVVNTPSERFDGVIYGGFNIYSVNANGGHLNSESTPIPVIITQTNQNVPGNGKVTGIVAQAIAYQPNIVIKLENSKPGEAKNVSYNLMIQRKGMFSFLGFNGRKVPVYQSNLSIAPNSILPVPVNYKQQPLTPGEYMITGSFTINGKTHKVKENYNISKADAEKVNKQSKGLIYDKTWIFILVIIGLIILIGIVIFLIIRQIRYNRREENNRLVAESDKMLKSDQLKNGSEDKDKSAAAPNYGQSNVGAPNPQRAPQQMPYNNPYPNNLNNLPNQGQQGTISNGQMPNPTYPQNTGNNNQQAWPNQNPYYQGPNQQVNPNYAQPPYANFPSGQQNPQNNLPNQNQWNPGNQVNNNSQQTPANGQNWQQNYQTPPYPGNYNQPPQGNYQGQGMQQAPGSVSNPNSAPTQPTANPNDNQSNDGWDDLSLDDLLKKH</sequence>
<feature type="compositionally biased region" description="Low complexity" evidence="1">
    <location>
        <begin position="490"/>
        <end position="517"/>
    </location>
</feature>
<accession>A0AAU9DVK6</accession>
<dbReference type="AlphaFoldDB" id="A0AAU9DVK6"/>
<dbReference type="Pfam" id="PF06030">
    <property type="entry name" value="WxLIP_PGBD"/>
    <property type="match status" value="1"/>
</dbReference>
<feature type="compositionally biased region" description="Polar residues" evidence="1">
    <location>
        <begin position="518"/>
        <end position="543"/>
    </location>
</feature>
<name>A0AAU9DVK6_9LACO</name>
<evidence type="ECO:0000256" key="2">
    <source>
        <dbReference type="SAM" id="Phobius"/>
    </source>
</evidence>
<evidence type="ECO:0000259" key="4">
    <source>
        <dbReference type="Pfam" id="PF06030"/>
    </source>
</evidence>
<feature type="chain" id="PRO_5044020874" description="Cell surface protein" evidence="3">
    <location>
        <begin position="27"/>
        <end position="557"/>
    </location>
</feature>
<evidence type="ECO:0000313" key="7">
    <source>
        <dbReference type="Proteomes" id="UP001321861"/>
    </source>
</evidence>
<dbReference type="KEGG" id="xap:XA3_03290"/>
<keyword evidence="3" id="KW-0732">Signal</keyword>
<proteinExistence type="predicted"/>
<reference evidence="6 7" key="1">
    <citation type="journal article" date="2023" name="Microbiol. Spectr.">
        <title>Symbiosis of Carpenter Bees with Uncharacterized Lactic Acid Bacteria Showing NAD Auxotrophy.</title>
        <authorList>
            <person name="Kawasaki S."/>
            <person name="Ozawa K."/>
            <person name="Mori T."/>
            <person name="Yamamoto A."/>
            <person name="Ito M."/>
            <person name="Ohkuma M."/>
            <person name="Sakamoto M."/>
            <person name="Matsutani M."/>
        </authorList>
    </citation>
    <scope>NUCLEOTIDE SEQUENCE [LARGE SCALE GENOMIC DNA]</scope>
    <source>
        <strain evidence="6 7">XA3</strain>
    </source>
</reference>
<keyword evidence="2" id="KW-1133">Transmembrane helix</keyword>